<gene>
    <name evidence="15" type="ordered locus">CJA_0560</name>
</gene>
<evidence type="ECO:0000256" key="10">
    <source>
        <dbReference type="PROSITE-ProRule" id="PRU01360"/>
    </source>
</evidence>
<keyword evidence="12" id="KW-0732">Signal</keyword>
<keyword evidence="4 10" id="KW-1134">Transmembrane beta strand</keyword>
<name>B3PJ49_CELJU</name>
<keyword evidence="5 10" id="KW-0812">Transmembrane</keyword>
<dbReference type="AlphaFoldDB" id="B3PJ49"/>
<dbReference type="InterPro" id="IPR037066">
    <property type="entry name" value="Plug_dom_sf"/>
</dbReference>
<dbReference type="SUPFAM" id="SSF56935">
    <property type="entry name" value="Porins"/>
    <property type="match status" value="1"/>
</dbReference>
<evidence type="ECO:0000256" key="12">
    <source>
        <dbReference type="SAM" id="SignalP"/>
    </source>
</evidence>
<dbReference type="Pfam" id="PF07715">
    <property type="entry name" value="Plug"/>
    <property type="match status" value="1"/>
</dbReference>
<dbReference type="HOGENOM" id="CLU_008287_9_3_6"/>
<dbReference type="InterPro" id="IPR010105">
    <property type="entry name" value="TonB_sidphr_rcpt"/>
</dbReference>
<dbReference type="Gene3D" id="2.40.170.20">
    <property type="entry name" value="TonB-dependent receptor, beta-barrel domain"/>
    <property type="match status" value="1"/>
</dbReference>
<dbReference type="Gene3D" id="2.170.130.10">
    <property type="entry name" value="TonB-dependent receptor, plug domain"/>
    <property type="match status" value="1"/>
</dbReference>
<evidence type="ECO:0000256" key="1">
    <source>
        <dbReference type="ARBA" id="ARBA00004571"/>
    </source>
</evidence>
<dbReference type="InterPro" id="IPR039426">
    <property type="entry name" value="TonB-dep_rcpt-like"/>
</dbReference>
<dbReference type="InterPro" id="IPR036942">
    <property type="entry name" value="Beta-barrel_TonB_sf"/>
</dbReference>
<evidence type="ECO:0000259" key="14">
    <source>
        <dbReference type="Pfam" id="PF07715"/>
    </source>
</evidence>
<sequence length="768" mass="84427">MNTGNLRAKVLPITSLASTAPAKTALAIFMATYLASAYAADGQNASSTPQAKAGTLPTVMVEAGTVEEVNYTGKKASTSTKLDIDIKETPQSVSVITRKQIDDMGASNLGQLLLYTTGVVLTGDNSERTNFSIRGFNVGDGWNSNLLQYDGVPINASNVASSKPDMAMVETIEVLRGAAGLMQGSGEPSGTINIIRKKPTAELQANAAFTYGSWNTYRLEGDVSNSLNESGTVRGRLVGVSQDGDSYMTAVTREINLIYGIVSADLTENTLLNVGYKRQAEDSIAAHNLPRNPITGEDLELSRKNCSCNYGDYWDKENTDAFIDLSHQFDSGWSVKGAYVKANYQMDMMFTSLAPVSAAQFDPANPQGNVNKYAYQYDQNLDVADVFAKGPFTLFGREHQFVIGSNYQKSDNPGRWTSWDVVLEDYSLWNRVGTAPAPLLTVDLNTYNPYLLPYIPARYDQDGGRSYEERIQTGTYITTRLSLADPLNLILGVRQSDFEYDYQYKSNVTNQLVPSRGNHYEKNHITTPYVGLTYDLNNTYTLYASFTDTFVVQSARDINNNLLDPIQGNVYEAGIKGSFNDSRLMASLAAFRINQINRSIRDESSAGQCPQNGGDGYCNISAGKVISEGIEAELRGEVLPGLNMSLGYTYNTTEYEKDPANQGRVFNETTPEHIARVFATYLFANELTIGAGVNYQSEWLTGRYGAISARQEAYALVNIMASYPINETFTVSVNADNALDEKYYSYLSSTSNRYGEPRNMKVTLRATF</sequence>
<evidence type="ECO:0000259" key="13">
    <source>
        <dbReference type="Pfam" id="PF00593"/>
    </source>
</evidence>
<dbReference type="InterPro" id="IPR012910">
    <property type="entry name" value="Plug_dom"/>
</dbReference>
<feature type="chain" id="PRO_5002796601" evidence="12">
    <location>
        <begin position="40"/>
        <end position="768"/>
    </location>
</feature>
<evidence type="ECO:0000256" key="3">
    <source>
        <dbReference type="ARBA" id="ARBA00022448"/>
    </source>
</evidence>
<evidence type="ECO:0000313" key="16">
    <source>
        <dbReference type="Proteomes" id="UP000001036"/>
    </source>
</evidence>
<evidence type="ECO:0000256" key="11">
    <source>
        <dbReference type="RuleBase" id="RU003357"/>
    </source>
</evidence>
<comment type="subcellular location">
    <subcellularLocation>
        <location evidence="1 10">Cell outer membrane</location>
        <topology evidence="1 10">Multi-pass membrane protein</topology>
    </subcellularLocation>
</comment>
<dbReference type="GO" id="GO:0009279">
    <property type="term" value="C:cell outer membrane"/>
    <property type="evidence" value="ECO:0007669"/>
    <property type="project" value="UniProtKB-SubCell"/>
</dbReference>
<protein>
    <submittedName>
        <fullName evidence="15">Outer membrane ferric siderophore receptor</fullName>
    </submittedName>
</protein>
<evidence type="ECO:0000256" key="7">
    <source>
        <dbReference type="ARBA" id="ARBA00023136"/>
    </source>
</evidence>
<feature type="domain" description="TonB-dependent receptor plug" evidence="14">
    <location>
        <begin position="86"/>
        <end position="191"/>
    </location>
</feature>
<dbReference type="CDD" id="cd01347">
    <property type="entry name" value="ligand_gated_channel"/>
    <property type="match status" value="1"/>
</dbReference>
<evidence type="ECO:0000256" key="6">
    <source>
        <dbReference type="ARBA" id="ARBA00023077"/>
    </source>
</evidence>
<evidence type="ECO:0000256" key="4">
    <source>
        <dbReference type="ARBA" id="ARBA00022452"/>
    </source>
</evidence>
<dbReference type="PANTHER" id="PTHR32552:SF74">
    <property type="entry name" value="HYDROXAMATE SIDEROPHORE RECEPTOR FHUE"/>
    <property type="match status" value="1"/>
</dbReference>
<dbReference type="Proteomes" id="UP000001036">
    <property type="component" value="Chromosome"/>
</dbReference>
<reference evidence="15 16" key="1">
    <citation type="journal article" date="2008" name="J. Bacteriol.">
        <title>Insights into plant cell wall degradation from the genome sequence of the soil bacterium Cellvibrio japonicus.</title>
        <authorList>
            <person name="Deboy R.T."/>
            <person name="Mongodin E.F."/>
            <person name="Fouts D.E."/>
            <person name="Tailford L.E."/>
            <person name="Khouri H."/>
            <person name="Emerson J.B."/>
            <person name="Mohamoud Y."/>
            <person name="Watkins K."/>
            <person name="Henrissat B."/>
            <person name="Gilbert H.J."/>
            <person name="Nelson K.E."/>
        </authorList>
    </citation>
    <scope>NUCLEOTIDE SEQUENCE [LARGE SCALE GENOMIC DNA]</scope>
    <source>
        <strain evidence="15 16">Ueda107</strain>
    </source>
</reference>
<feature type="signal peptide" evidence="12">
    <location>
        <begin position="1"/>
        <end position="39"/>
    </location>
</feature>
<proteinExistence type="inferred from homology"/>
<keyword evidence="7 10" id="KW-0472">Membrane</keyword>
<evidence type="ECO:0000313" key="15">
    <source>
        <dbReference type="EMBL" id="ACE85055.1"/>
    </source>
</evidence>
<dbReference type="STRING" id="498211.CJA_0560"/>
<keyword evidence="8 15" id="KW-0675">Receptor</keyword>
<dbReference type="GO" id="GO:0015344">
    <property type="term" value="F:siderophore uptake transmembrane transporter activity"/>
    <property type="evidence" value="ECO:0007669"/>
    <property type="project" value="TreeGrafter"/>
</dbReference>
<organism evidence="15 16">
    <name type="scientific">Cellvibrio japonicus (strain Ueda107)</name>
    <name type="common">Pseudomonas fluorescens subsp. cellulosa</name>
    <dbReference type="NCBI Taxonomy" id="498211"/>
    <lineage>
        <taxon>Bacteria</taxon>
        <taxon>Pseudomonadati</taxon>
        <taxon>Pseudomonadota</taxon>
        <taxon>Gammaproteobacteria</taxon>
        <taxon>Cellvibrionales</taxon>
        <taxon>Cellvibrionaceae</taxon>
        <taxon>Cellvibrio</taxon>
    </lineage>
</organism>
<dbReference type="NCBIfam" id="TIGR01783">
    <property type="entry name" value="TonB-siderophor"/>
    <property type="match status" value="1"/>
</dbReference>
<keyword evidence="6 11" id="KW-0798">TonB box</keyword>
<keyword evidence="9 10" id="KW-0998">Cell outer membrane</keyword>
<keyword evidence="3 10" id="KW-0813">Transport</keyword>
<evidence type="ECO:0000256" key="5">
    <source>
        <dbReference type="ARBA" id="ARBA00022692"/>
    </source>
</evidence>
<dbReference type="EMBL" id="CP000934">
    <property type="protein sequence ID" value="ACE85055.1"/>
    <property type="molecule type" value="Genomic_DNA"/>
</dbReference>
<evidence type="ECO:0000256" key="8">
    <source>
        <dbReference type="ARBA" id="ARBA00023170"/>
    </source>
</evidence>
<feature type="domain" description="TonB-dependent receptor-like beta-barrel" evidence="13">
    <location>
        <begin position="311"/>
        <end position="737"/>
    </location>
</feature>
<dbReference type="InterPro" id="IPR000531">
    <property type="entry name" value="Beta-barrel_TonB"/>
</dbReference>
<dbReference type="PANTHER" id="PTHR32552">
    <property type="entry name" value="FERRICHROME IRON RECEPTOR-RELATED"/>
    <property type="match status" value="1"/>
</dbReference>
<evidence type="ECO:0000256" key="2">
    <source>
        <dbReference type="ARBA" id="ARBA00009810"/>
    </source>
</evidence>
<keyword evidence="16" id="KW-1185">Reference proteome</keyword>
<dbReference type="PROSITE" id="PS52016">
    <property type="entry name" value="TONB_DEPENDENT_REC_3"/>
    <property type="match status" value="1"/>
</dbReference>
<accession>B3PJ49</accession>
<dbReference type="eggNOG" id="COG4773">
    <property type="taxonomic scope" value="Bacteria"/>
</dbReference>
<evidence type="ECO:0000256" key="9">
    <source>
        <dbReference type="ARBA" id="ARBA00023237"/>
    </source>
</evidence>
<dbReference type="GO" id="GO:0015891">
    <property type="term" value="P:siderophore transport"/>
    <property type="evidence" value="ECO:0007669"/>
    <property type="project" value="InterPro"/>
</dbReference>
<dbReference type="Pfam" id="PF00593">
    <property type="entry name" value="TonB_dep_Rec_b-barrel"/>
    <property type="match status" value="1"/>
</dbReference>
<comment type="similarity">
    <text evidence="2 10 11">Belongs to the TonB-dependent receptor family.</text>
</comment>
<dbReference type="GO" id="GO:0038023">
    <property type="term" value="F:signaling receptor activity"/>
    <property type="evidence" value="ECO:0007669"/>
    <property type="project" value="InterPro"/>
</dbReference>
<dbReference type="KEGG" id="cja:CJA_0560"/>
<dbReference type="RefSeq" id="WP_012486240.1">
    <property type="nucleotide sequence ID" value="NC_010995.1"/>
</dbReference>